<dbReference type="EMBL" id="JAAARO010000012">
    <property type="protein sequence ID" value="KAF5739465.1"/>
    <property type="molecule type" value="Genomic_DNA"/>
</dbReference>
<dbReference type="PANTHER" id="PTHR31807:SF38">
    <property type="entry name" value="QWRF MOTIF-CONTAINING PROTEIN 9"/>
    <property type="match status" value="1"/>
</dbReference>
<reference evidence="3 4" key="1">
    <citation type="journal article" date="2020" name="Nat. Commun.">
        <title>Genome of Tripterygium wilfordii and identification of cytochrome P450 involved in triptolide biosynthesis.</title>
        <authorList>
            <person name="Tu L."/>
            <person name="Su P."/>
            <person name="Zhang Z."/>
            <person name="Gao L."/>
            <person name="Wang J."/>
            <person name="Hu T."/>
            <person name="Zhou J."/>
            <person name="Zhang Y."/>
            <person name="Zhao Y."/>
            <person name="Liu Y."/>
            <person name="Song Y."/>
            <person name="Tong Y."/>
            <person name="Lu Y."/>
            <person name="Yang J."/>
            <person name="Xu C."/>
            <person name="Jia M."/>
            <person name="Peters R.J."/>
            <person name="Huang L."/>
            <person name="Gao W."/>
        </authorList>
    </citation>
    <scope>NUCLEOTIDE SEQUENCE [LARGE SCALE GENOMIC DNA]</scope>
    <source>
        <strain evidence="4">cv. XIE 37</strain>
        <tissue evidence="3">Leaf</tissue>
    </source>
</reference>
<organism evidence="3 4">
    <name type="scientific">Tripterygium wilfordii</name>
    <name type="common">Thunder God vine</name>
    <dbReference type="NCBI Taxonomy" id="458696"/>
    <lineage>
        <taxon>Eukaryota</taxon>
        <taxon>Viridiplantae</taxon>
        <taxon>Streptophyta</taxon>
        <taxon>Embryophyta</taxon>
        <taxon>Tracheophyta</taxon>
        <taxon>Spermatophyta</taxon>
        <taxon>Magnoliopsida</taxon>
        <taxon>eudicotyledons</taxon>
        <taxon>Gunneridae</taxon>
        <taxon>Pentapetalae</taxon>
        <taxon>rosids</taxon>
        <taxon>fabids</taxon>
        <taxon>Celastrales</taxon>
        <taxon>Celastraceae</taxon>
        <taxon>Tripterygium</taxon>
    </lineage>
</organism>
<dbReference type="Pfam" id="PF04484">
    <property type="entry name" value="QWRF"/>
    <property type="match status" value="1"/>
</dbReference>
<feature type="compositionally biased region" description="Polar residues" evidence="2">
    <location>
        <begin position="1"/>
        <end position="16"/>
    </location>
</feature>
<evidence type="ECO:0000313" key="3">
    <source>
        <dbReference type="EMBL" id="KAF5739465.1"/>
    </source>
</evidence>
<feature type="region of interest" description="Disordered" evidence="2">
    <location>
        <begin position="1"/>
        <end position="110"/>
    </location>
</feature>
<dbReference type="InterPro" id="IPR007573">
    <property type="entry name" value="QWRF"/>
</dbReference>
<feature type="compositionally biased region" description="Low complexity" evidence="2">
    <location>
        <begin position="359"/>
        <end position="377"/>
    </location>
</feature>
<feature type="region of interest" description="Disordered" evidence="2">
    <location>
        <begin position="148"/>
        <end position="171"/>
    </location>
</feature>
<dbReference type="GO" id="GO:0005737">
    <property type="term" value="C:cytoplasm"/>
    <property type="evidence" value="ECO:0007669"/>
    <property type="project" value="TreeGrafter"/>
</dbReference>
<sequence length="617" mass="66559">MVVSTAINSKTTSQNPKRPPLLPSDPDNALAPRRPKSREVTSRYMSSSSSSSSAKQSSKRSASPVPRTASSTAAMMTPVPSPIKCSQSVERKRPATPRPNSPDVRIGSGGELSNAQKMLLNSTRRLSVSFQGSSFSVQVSKVKPAPSPLPISSMRKGTPERTKVVASATTPAKGRDLVENSRPVEQQRWPGRLRQVNSVNRSVDCTDERRSMDRSRVNVVKALQHSMVDDRASSDGRLSSNSSCAEHDKPVELTIEANSSTGTDAHCDPAASDTESVSSGSTSGTHDSNNCTRNTIRGSRGMPGSPLSNYIGLKASGALPKLIAPRKFSANSPMSSPKGVVNNRGQSSPIRDGMVRPASPSKFGTSTSSPSGGMSPTRARSVLAGIMSSTLNTPSILGFAVDFRKGKIGENRIVEAHMLRIFYNRLLQWRFVNARADIVLSAQRLNAEKSLYNVLVATWKLRESVRAKRNELLFLRQKLKLISILKGQMKYLEEWMAIDADYSNSLSGAIEALRASTLRLPVIGGARADIQNVKDAISSTVDVMQAMASSICLQLTKVGDVNSLVAELANTVAKERALLSQCKDLLSTIVAMQVKECSLRTHILQQKCLPSSLTTRV</sequence>
<protein>
    <submittedName>
        <fullName evidence="3">QWRF motif-containing protein 2</fullName>
    </submittedName>
</protein>
<name>A0A7J7CZC0_TRIWF</name>
<dbReference type="OrthoDB" id="1924320at2759"/>
<dbReference type="Proteomes" id="UP000593562">
    <property type="component" value="Unassembled WGS sequence"/>
</dbReference>
<proteinExistence type="inferred from homology"/>
<feature type="region of interest" description="Disordered" evidence="2">
    <location>
        <begin position="224"/>
        <end position="303"/>
    </location>
</feature>
<evidence type="ECO:0000256" key="2">
    <source>
        <dbReference type="SAM" id="MobiDB-lite"/>
    </source>
</evidence>
<dbReference type="PANTHER" id="PTHR31807">
    <property type="entry name" value="AUGMIN FAMILY MEMBER"/>
    <property type="match status" value="1"/>
</dbReference>
<comment type="similarity">
    <text evidence="1">Belongs to the QWRF family.</text>
</comment>
<dbReference type="AlphaFoldDB" id="A0A7J7CZC0"/>
<dbReference type="GO" id="GO:0005880">
    <property type="term" value="C:nuclear microtubule"/>
    <property type="evidence" value="ECO:0007669"/>
    <property type="project" value="TreeGrafter"/>
</dbReference>
<accession>A0A7J7CZC0</accession>
<feature type="compositionally biased region" description="Low complexity" evidence="2">
    <location>
        <begin position="42"/>
        <end position="63"/>
    </location>
</feature>
<feature type="compositionally biased region" description="Low complexity" evidence="2">
    <location>
        <begin position="272"/>
        <end position="288"/>
    </location>
</feature>
<evidence type="ECO:0000313" key="4">
    <source>
        <dbReference type="Proteomes" id="UP000593562"/>
    </source>
</evidence>
<gene>
    <name evidence="3" type="ORF">HS088_TW12G00671</name>
</gene>
<dbReference type="InParanoid" id="A0A7J7CZC0"/>
<dbReference type="GO" id="GO:0008017">
    <property type="term" value="F:microtubule binding"/>
    <property type="evidence" value="ECO:0007669"/>
    <property type="project" value="TreeGrafter"/>
</dbReference>
<evidence type="ECO:0000256" key="1">
    <source>
        <dbReference type="ARBA" id="ARBA00010016"/>
    </source>
</evidence>
<comment type="caution">
    <text evidence="3">The sequence shown here is derived from an EMBL/GenBank/DDBJ whole genome shotgun (WGS) entry which is preliminary data.</text>
</comment>
<feature type="region of interest" description="Disordered" evidence="2">
    <location>
        <begin position="329"/>
        <end position="378"/>
    </location>
</feature>
<dbReference type="GO" id="GO:0051225">
    <property type="term" value="P:spindle assembly"/>
    <property type="evidence" value="ECO:0007669"/>
    <property type="project" value="TreeGrafter"/>
</dbReference>
<keyword evidence="4" id="KW-1185">Reference proteome</keyword>